<proteinExistence type="predicted"/>
<organism evidence="1">
    <name type="scientific">Rhizophora mucronata</name>
    <name type="common">Asiatic mangrove</name>
    <dbReference type="NCBI Taxonomy" id="61149"/>
    <lineage>
        <taxon>Eukaryota</taxon>
        <taxon>Viridiplantae</taxon>
        <taxon>Streptophyta</taxon>
        <taxon>Embryophyta</taxon>
        <taxon>Tracheophyta</taxon>
        <taxon>Spermatophyta</taxon>
        <taxon>Magnoliopsida</taxon>
        <taxon>eudicotyledons</taxon>
        <taxon>Gunneridae</taxon>
        <taxon>Pentapetalae</taxon>
        <taxon>rosids</taxon>
        <taxon>fabids</taxon>
        <taxon>Malpighiales</taxon>
        <taxon>Rhizophoraceae</taxon>
        <taxon>Rhizophora</taxon>
    </lineage>
</organism>
<name>A0A2P2Q168_RHIMU</name>
<dbReference type="AlphaFoldDB" id="A0A2P2Q168"/>
<accession>A0A2P2Q168</accession>
<reference evidence="1" key="1">
    <citation type="submission" date="2018-02" db="EMBL/GenBank/DDBJ databases">
        <title>Rhizophora mucronata_Transcriptome.</title>
        <authorList>
            <person name="Meera S.P."/>
            <person name="Sreeshan A."/>
            <person name="Augustine A."/>
        </authorList>
    </citation>
    <scope>NUCLEOTIDE SEQUENCE</scope>
    <source>
        <tissue evidence="1">Leaf</tissue>
    </source>
</reference>
<protein>
    <submittedName>
        <fullName evidence="1">Uncharacterized protein</fullName>
    </submittedName>
</protein>
<dbReference type="EMBL" id="GGEC01080175">
    <property type="protein sequence ID" value="MBX60659.1"/>
    <property type="molecule type" value="Transcribed_RNA"/>
</dbReference>
<evidence type="ECO:0000313" key="1">
    <source>
        <dbReference type="EMBL" id="MBX60659.1"/>
    </source>
</evidence>
<sequence>MYSMQESTLLVAEQVDWVYNQKMDGSPWFIECYSLSCIATSVQVQYSAPSSGCVT</sequence>